<sequence>MDIRVPISWWMLDLFDIKTSQDVASNIWFCINHQCVSQIAAFHIDLFIDVFEEIIFFVKIIYEESATSLKRDYLARNLSIIQSVGMLQEKGHSMIVRQ</sequence>
<proteinExistence type="predicted"/>
<accession>A0A915HM38</accession>
<protein>
    <submittedName>
        <fullName evidence="2">Uncharacterized protein</fullName>
    </submittedName>
</protein>
<evidence type="ECO:0000313" key="1">
    <source>
        <dbReference type="Proteomes" id="UP000887565"/>
    </source>
</evidence>
<evidence type="ECO:0000313" key="2">
    <source>
        <dbReference type="WBParaSite" id="nRc.2.0.1.t03033-RA"/>
    </source>
</evidence>
<dbReference type="Proteomes" id="UP000887565">
    <property type="component" value="Unplaced"/>
</dbReference>
<name>A0A915HM38_ROMCU</name>
<reference evidence="2" key="1">
    <citation type="submission" date="2022-11" db="UniProtKB">
        <authorList>
            <consortium name="WormBaseParasite"/>
        </authorList>
    </citation>
    <scope>IDENTIFICATION</scope>
</reference>
<organism evidence="1 2">
    <name type="scientific">Romanomermis culicivorax</name>
    <name type="common">Nematode worm</name>
    <dbReference type="NCBI Taxonomy" id="13658"/>
    <lineage>
        <taxon>Eukaryota</taxon>
        <taxon>Metazoa</taxon>
        <taxon>Ecdysozoa</taxon>
        <taxon>Nematoda</taxon>
        <taxon>Enoplea</taxon>
        <taxon>Dorylaimia</taxon>
        <taxon>Mermithida</taxon>
        <taxon>Mermithoidea</taxon>
        <taxon>Mermithidae</taxon>
        <taxon>Romanomermis</taxon>
    </lineage>
</organism>
<dbReference type="WBParaSite" id="nRc.2.0.1.t03033-RA">
    <property type="protein sequence ID" value="nRc.2.0.1.t03033-RA"/>
    <property type="gene ID" value="nRc.2.0.1.g03033"/>
</dbReference>
<dbReference type="AlphaFoldDB" id="A0A915HM38"/>
<keyword evidence="1" id="KW-1185">Reference proteome</keyword>